<organism evidence="5 6">
    <name type="scientific">Salisediminibacterium halotolerans</name>
    <dbReference type="NCBI Taxonomy" id="517425"/>
    <lineage>
        <taxon>Bacteria</taxon>
        <taxon>Bacillati</taxon>
        <taxon>Bacillota</taxon>
        <taxon>Bacilli</taxon>
        <taxon>Bacillales</taxon>
        <taxon>Bacillaceae</taxon>
        <taxon>Salisediminibacterium</taxon>
    </lineage>
</organism>
<dbReference type="Proteomes" id="UP000199318">
    <property type="component" value="Unassembled WGS sequence"/>
</dbReference>
<accession>A0A1H9PU75</accession>
<dbReference type="RefSeq" id="WP_093071712.1">
    <property type="nucleotide sequence ID" value="NZ_FOGV01000002.1"/>
</dbReference>
<evidence type="ECO:0000259" key="3">
    <source>
        <dbReference type="Pfam" id="PF10079"/>
    </source>
</evidence>
<evidence type="ECO:0000313" key="5">
    <source>
        <dbReference type="EMBL" id="SER51722.1"/>
    </source>
</evidence>
<dbReference type="OrthoDB" id="9765151at2"/>
<proteinExistence type="inferred from homology"/>
<dbReference type="InterPro" id="IPR011199">
    <property type="entry name" value="Bacillithiol_biosynth_BshC"/>
</dbReference>
<dbReference type="HAMAP" id="MF_01867">
    <property type="entry name" value="BshC"/>
    <property type="match status" value="1"/>
</dbReference>
<dbReference type="STRING" id="1464123.SAMN05444126_10233"/>
<evidence type="ECO:0000313" key="6">
    <source>
        <dbReference type="Proteomes" id="UP000199318"/>
    </source>
</evidence>
<dbReference type="InterPro" id="IPR055398">
    <property type="entry name" value="Rossmann-like_BshC"/>
</dbReference>
<dbReference type="NCBIfam" id="TIGR03998">
    <property type="entry name" value="thiol_BshC"/>
    <property type="match status" value="1"/>
</dbReference>
<dbReference type="PIRSF" id="PIRSF012535">
    <property type="entry name" value="UCP012535"/>
    <property type="match status" value="1"/>
</dbReference>
<comment type="function">
    <text evidence="2">Involved in bacillithiol (BSH) biosynthesis. May catalyze the last step of the pathway, the addition of cysteine to glucosamine malate (GlcN-Mal) to generate BSH.</text>
</comment>
<dbReference type="GO" id="GO:0016874">
    <property type="term" value="F:ligase activity"/>
    <property type="evidence" value="ECO:0007669"/>
    <property type="project" value="UniProtKB-UniRule"/>
</dbReference>
<keyword evidence="6" id="KW-1185">Reference proteome</keyword>
<dbReference type="Pfam" id="PF10079">
    <property type="entry name" value="Rossmann-like_BshC"/>
    <property type="match status" value="1"/>
</dbReference>
<protein>
    <recommendedName>
        <fullName evidence="2">Putative cysteine ligase BshC</fullName>
        <ecNumber evidence="2">6.-.-.-</ecNumber>
    </recommendedName>
</protein>
<dbReference type="InterPro" id="IPR055399">
    <property type="entry name" value="CC_BshC"/>
</dbReference>
<feature type="domain" description="Bacillithiol biosynthesis BshC C-terminal coiled-coil" evidence="4">
    <location>
        <begin position="380"/>
        <end position="531"/>
    </location>
</feature>
<evidence type="ECO:0000259" key="4">
    <source>
        <dbReference type="Pfam" id="PF24850"/>
    </source>
</evidence>
<sequence>MKWVRTNTNDPESFIAAYINKEERLAPFFDYEMSQTAEHQRLKELEPLNFDRETLGAILSDCNENLGRGGETAEQIRRFKQTDSAVVIGGQQSGLLGGPMYTAHKMISIVIEASRLEQTHGIPVIPIFWIAGEDHDIDEVNHTYFTDGVSTKKIRVPERNAEKTPVSERSFSKDEALEALLSAVKFLPETNVTAELLKALKGDIAEASTYTEWFARWMDKLFPDSPILFIDAHDERLREFERPYFQEMIRKNAEIRSGFLAKGEALNNSGWGEPITLDPDNAHIFIHVDGERHLLKFTDGYFLNEQTGRYWTEHELIEAAEERPLKLSNNVVTRPVMQDLVFPVLTFIGGPGEVKYWAVLKEVFHAFNHAMPIVKPRLQFTFIPRRAEKTLGRYGLSPGHVIRNGVEEEKQRITQDSETVNEAELFADTRLKLDNTADWLNEQLPDEHMFINASEKFSYRLRKALAEFEKEIKAGREQQNSHHLNRLNGLACWLIPDGVPQERRLNAVPLVNLYGWDVFERIQNELLSHQNTIEPGDHIFVYL</sequence>
<comment type="similarity">
    <text evidence="2">Belongs to the BshC family.</text>
</comment>
<reference evidence="6" key="1">
    <citation type="submission" date="2016-10" db="EMBL/GenBank/DDBJ databases">
        <authorList>
            <person name="de Groot N.N."/>
        </authorList>
    </citation>
    <scope>NUCLEOTIDE SEQUENCE [LARGE SCALE GENOMIC DNA]</scope>
    <source>
        <strain evidence="6">10nlg</strain>
    </source>
</reference>
<gene>
    <name evidence="2" type="primary">bshC</name>
    <name evidence="5" type="ORF">SAMN05444126_10233</name>
</gene>
<dbReference type="EMBL" id="FOGV01000002">
    <property type="protein sequence ID" value="SER51722.1"/>
    <property type="molecule type" value="Genomic_DNA"/>
</dbReference>
<keyword evidence="1 2" id="KW-0436">Ligase</keyword>
<comment type="caution">
    <text evidence="5">The sequence shown here is derived from an EMBL/GenBank/DDBJ whole genome shotgun (WGS) entry which is preliminary data.</text>
</comment>
<evidence type="ECO:0000256" key="2">
    <source>
        <dbReference type="HAMAP-Rule" id="MF_01867"/>
    </source>
</evidence>
<dbReference type="EC" id="6.-.-.-" evidence="2"/>
<name>A0A1H9PU75_9BACI</name>
<evidence type="ECO:0000256" key="1">
    <source>
        <dbReference type="ARBA" id="ARBA00022598"/>
    </source>
</evidence>
<dbReference type="AlphaFoldDB" id="A0A1H9PU75"/>
<dbReference type="Pfam" id="PF24850">
    <property type="entry name" value="CC_BshC"/>
    <property type="match status" value="1"/>
</dbReference>
<feature type="domain" description="Bacillithiol biosynthesis BshC N-terminal Rossmann-like" evidence="3">
    <location>
        <begin position="5"/>
        <end position="378"/>
    </location>
</feature>